<organism evidence="1 2">
    <name type="scientific">Pristionchus entomophagus</name>
    <dbReference type="NCBI Taxonomy" id="358040"/>
    <lineage>
        <taxon>Eukaryota</taxon>
        <taxon>Metazoa</taxon>
        <taxon>Ecdysozoa</taxon>
        <taxon>Nematoda</taxon>
        <taxon>Chromadorea</taxon>
        <taxon>Rhabditida</taxon>
        <taxon>Rhabditina</taxon>
        <taxon>Diplogasteromorpha</taxon>
        <taxon>Diplogasteroidea</taxon>
        <taxon>Neodiplogasteridae</taxon>
        <taxon>Pristionchus</taxon>
    </lineage>
</organism>
<dbReference type="EMBL" id="BTSX01000005">
    <property type="protein sequence ID" value="GMS98688.1"/>
    <property type="molecule type" value="Genomic_DNA"/>
</dbReference>
<evidence type="ECO:0000313" key="2">
    <source>
        <dbReference type="Proteomes" id="UP001432027"/>
    </source>
</evidence>
<name>A0AAV5TXA7_9BILA</name>
<protein>
    <submittedName>
        <fullName evidence="1">Uncharacterized protein</fullName>
    </submittedName>
</protein>
<gene>
    <name evidence="1" type="ORF">PENTCL1PPCAC_20863</name>
</gene>
<dbReference type="Proteomes" id="UP001432027">
    <property type="component" value="Unassembled WGS sequence"/>
</dbReference>
<sequence>SPKLYVTGELKEIVAENQELPKSKWYYARCYTENCWNEATFFYSIDIWAKRPLRARCVTNAAKQ</sequence>
<feature type="non-terminal residue" evidence="1">
    <location>
        <position position="1"/>
    </location>
</feature>
<accession>A0AAV5TXA7</accession>
<evidence type="ECO:0000313" key="1">
    <source>
        <dbReference type="EMBL" id="GMS98688.1"/>
    </source>
</evidence>
<reference evidence="1" key="1">
    <citation type="submission" date="2023-10" db="EMBL/GenBank/DDBJ databases">
        <title>Genome assembly of Pristionchus species.</title>
        <authorList>
            <person name="Yoshida K."/>
            <person name="Sommer R.J."/>
        </authorList>
    </citation>
    <scope>NUCLEOTIDE SEQUENCE</scope>
    <source>
        <strain evidence="1">RS0144</strain>
    </source>
</reference>
<comment type="caution">
    <text evidence="1">The sequence shown here is derived from an EMBL/GenBank/DDBJ whole genome shotgun (WGS) entry which is preliminary data.</text>
</comment>
<proteinExistence type="predicted"/>
<feature type="non-terminal residue" evidence="1">
    <location>
        <position position="64"/>
    </location>
</feature>
<dbReference type="AlphaFoldDB" id="A0AAV5TXA7"/>
<keyword evidence="2" id="KW-1185">Reference proteome</keyword>